<evidence type="ECO:0000313" key="2">
    <source>
        <dbReference type="EMBL" id="CAD7254062.1"/>
    </source>
</evidence>
<name>A0A7R9FT25_9CRUS</name>
<organism evidence="2">
    <name type="scientific">Darwinula stevensoni</name>
    <dbReference type="NCBI Taxonomy" id="69355"/>
    <lineage>
        <taxon>Eukaryota</taxon>
        <taxon>Metazoa</taxon>
        <taxon>Ecdysozoa</taxon>
        <taxon>Arthropoda</taxon>
        <taxon>Crustacea</taxon>
        <taxon>Oligostraca</taxon>
        <taxon>Ostracoda</taxon>
        <taxon>Podocopa</taxon>
        <taxon>Podocopida</taxon>
        <taxon>Darwinulocopina</taxon>
        <taxon>Darwinuloidea</taxon>
        <taxon>Darwinulidae</taxon>
        <taxon>Darwinula</taxon>
    </lineage>
</organism>
<keyword evidence="3" id="KW-1185">Reference proteome</keyword>
<dbReference type="EMBL" id="CAJPEV010007667">
    <property type="protein sequence ID" value="CAG0904874.1"/>
    <property type="molecule type" value="Genomic_DNA"/>
</dbReference>
<gene>
    <name evidence="2" type="ORF">DSTB1V02_LOCUS13808</name>
</gene>
<feature type="region of interest" description="Disordered" evidence="1">
    <location>
        <begin position="42"/>
        <end position="85"/>
    </location>
</feature>
<proteinExistence type="predicted"/>
<evidence type="ECO:0000256" key="1">
    <source>
        <dbReference type="SAM" id="MobiDB-lite"/>
    </source>
</evidence>
<feature type="non-terminal residue" evidence="2">
    <location>
        <position position="198"/>
    </location>
</feature>
<protein>
    <submittedName>
        <fullName evidence="2">Uncharacterized protein</fullName>
    </submittedName>
</protein>
<reference evidence="2" key="1">
    <citation type="submission" date="2020-11" db="EMBL/GenBank/DDBJ databases">
        <authorList>
            <person name="Tran Van P."/>
        </authorList>
    </citation>
    <scope>NUCLEOTIDE SEQUENCE</scope>
</reference>
<dbReference type="EMBL" id="LR907184">
    <property type="protein sequence ID" value="CAD7254062.1"/>
    <property type="molecule type" value="Genomic_DNA"/>
</dbReference>
<evidence type="ECO:0000313" key="3">
    <source>
        <dbReference type="Proteomes" id="UP000677054"/>
    </source>
</evidence>
<dbReference type="AlphaFoldDB" id="A0A7R9FT25"/>
<sequence>LKVRGGGESPLLVALVRAEGTRLPRLQVQAVRQVRLHEWRSRLRAEPRGPGPTGEQSLPQSHDLPPPPRSRRHQRWGMFGGGRGGGRRLAGRAWWMALPPVRHLESRGSTSGARRDHSAVVYRLHGLSASAWTRLLLPHGSVLPLREAGGVVRVRLLHLQAPAVRRVPCFRGTGAAKMRIRGPLRYSISWNCFSFSTL</sequence>
<dbReference type="Proteomes" id="UP000677054">
    <property type="component" value="Unassembled WGS sequence"/>
</dbReference>
<accession>A0A7R9FT25</accession>